<gene>
    <name evidence="5" type="ORF">H0H81_008926</name>
</gene>
<proteinExistence type="predicted"/>
<accession>A0A9P7GE18</accession>
<keyword evidence="2" id="KW-0479">Metal-binding</keyword>
<keyword evidence="2" id="KW-0863">Zinc-finger</keyword>
<feature type="non-terminal residue" evidence="5">
    <location>
        <position position="1"/>
    </location>
</feature>
<evidence type="ECO:0000259" key="4">
    <source>
        <dbReference type="PROSITE" id="PS50158"/>
    </source>
</evidence>
<dbReference type="AlphaFoldDB" id="A0A9P7GE18"/>
<organism evidence="5 6">
    <name type="scientific">Sphagnurus paluster</name>
    <dbReference type="NCBI Taxonomy" id="117069"/>
    <lineage>
        <taxon>Eukaryota</taxon>
        <taxon>Fungi</taxon>
        <taxon>Dikarya</taxon>
        <taxon>Basidiomycota</taxon>
        <taxon>Agaricomycotina</taxon>
        <taxon>Agaricomycetes</taxon>
        <taxon>Agaricomycetidae</taxon>
        <taxon>Agaricales</taxon>
        <taxon>Tricholomatineae</taxon>
        <taxon>Lyophyllaceae</taxon>
        <taxon>Sphagnurus</taxon>
    </lineage>
</organism>
<reference evidence="5" key="2">
    <citation type="submission" date="2021-10" db="EMBL/GenBank/DDBJ databases">
        <title>Phylogenomics reveals ancestral predisposition of the termite-cultivated fungus Termitomyces towards a domesticated lifestyle.</title>
        <authorList>
            <person name="Auxier B."/>
            <person name="Grum-Grzhimaylo A."/>
            <person name="Cardenas M.E."/>
            <person name="Lodge J.D."/>
            <person name="Laessoe T."/>
            <person name="Pedersen O."/>
            <person name="Smith M.E."/>
            <person name="Kuyper T.W."/>
            <person name="Franco-Molano E.A."/>
            <person name="Baroni T.J."/>
            <person name="Aanen D.K."/>
        </authorList>
    </citation>
    <scope>NUCLEOTIDE SEQUENCE</scope>
    <source>
        <strain evidence="5">D49</strain>
    </source>
</reference>
<dbReference type="OrthoDB" id="3205788at2759"/>
<feature type="region of interest" description="Disordered" evidence="3">
    <location>
        <begin position="27"/>
        <end position="55"/>
    </location>
</feature>
<evidence type="ECO:0000256" key="3">
    <source>
        <dbReference type="SAM" id="MobiDB-lite"/>
    </source>
</evidence>
<dbReference type="EMBL" id="JABCKI010002533">
    <property type="protein sequence ID" value="KAG5645610.1"/>
    <property type="molecule type" value="Genomic_DNA"/>
</dbReference>
<dbReference type="GO" id="GO:0006397">
    <property type="term" value="P:mRNA processing"/>
    <property type="evidence" value="ECO:0007669"/>
    <property type="project" value="UniProtKB-KW"/>
</dbReference>
<feature type="domain" description="CCHC-type" evidence="4">
    <location>
        <begin position="21"/>
        <end position="37"/>
    </location>
</feature>
<sequence length="201" mass="22012">DRSSRPRLSQKDEDEYRAAGRCFECGETGHMSRNCPRRRTASSSTGKPPGLTVYGLRPDLEETEQLRVSSLGEVTALTVSALELWNTISSEGEDTNSIHLPSQSSLPSLRTMSDSSDGVASMYAPEEDVPPINVAHSDTASDEPPPLQAISDSVSDEGSREDDFVDYFSTMSEDEDQGPEPLPEPLRHRPDHVILTAPAYF</sequence>
<comment type="caution">
    <text evidence="5">The sequence shown here is derived from an EMBL/GenBank/DDBJ whole genome shotgun (WGS) entry which is preliminary data.</text>
</comment>
<feature type="region of interest" description="Disordered" evidence="3">
    <location>
        <begin position="92"/>
        <end position="191"/>
    </location>
</feature>
<reference evidence="5" key="1">
    <citation type="submission" date="2021-02" db="EMBL/GenBank/DDBJ databases">
        <authorList>
            <person name="Nieuwenhuis M."/>
            <person name="Van De Peppel L.J.J."/>
        </authorList>
    </citation>
    <scope>NUCLEOTIDE SEQUENCE</scope>
    <source>
        <strain evidence="5">D49</strain>
    </source>
</reference>
<dbReference type="GO" id="GO:0008270">
    <property type="term" value="F:zinc ion binding"/>
    <property type="evidence" value="ECO:0007669"/>
    <property type="project" value="UniProtKB-KW"/>
</dbReference>
<keyword evidence="2" id="KW-0862">Zinc</keyword>
<keyword evidence="1" id="KW-0507">mRNA processing</keyword>
<dbReference type="GO" id="GO:0003676">
    <property type="term" value="F:nucleic acid binding"/>
    <property type="evidence" value="ECO:0007669"/>
    <property type="project" value="InterPro"/>
</dbReference>
<protein>
    <recommendedName>
        <fullName evidence="4">CCHC-type domain-containing protein</fullName>
    </recommendedName>
</protein>
<dbReference type="InterPro" id="IPR001878">
    <property type="entry name" value="Znf_CCHC"/>
</dbReference>
<dbReference type="InterPro" id="IPR036875">
    <property type="entry name" value="Znf_CCHC_sf"/>
</dbReference>
<evidence type="ECO:0000256" key="1">
    <source>
        <dbReference type="ARBA" id="ARBA00022664"/>
    </source>
</evidence>
<dbReference type="SUPFAM" id="SSF57756">
    <property type="entry name" value="Retrovirus zinc finger-like domains"/>
    <property type="match status" value="1"/>
</dbReference>
<evidence type="ECO:0000313" key="5">
    <source>
        <dbReference type="EMBL" id="KAG5645610.1"/>
    </source>
</evidence>
<dbReference type="Pfam" id="PF00098">
    <property type="entry name" value="zf-CCHC"/>
    <property type="match status" value="1"/>
</dbReference>
<dbReference type="PROSITE" id="PS50158">
    <property type="entry name" value="ZF_CCHC"/>
    <property type="match status" value="1"/>
</dbReference>
<feature type="compositionally biased region" description="Polar residues" evidence="3">
    <location>
        <begin position="92"/>
        <end position="118"/>
    </location>
</feature>
<keyword evidence="6" id="KW-1185">Reference proteome</keyword>
<evidence type="ECO:0000256" key="2">
    <source>
        <dbReference type="PROSITE-ProRule" id="PRU00047"/>
    </source>
</evidence>
<evidence type="ECO:0000313" key="6">
    <source>
        <dbReference type="Proteomes" id="UP000717328"/>
    </source>
</evidence>
<name>A0A9P7GE18_9AGAR</name>
<dbReference type="SMART" id="SM00343">
    <property type="entry name" value="ZnF_C2HC"/>
    <property type="match status" value="1"/>
</dbReference>
<feature type="non-terminal residue" evidence="5">
    <location>
        <position position="201"/>
    </location>
</feature>
<dbReference type="Proteomes" id="UP000717328">
    <property type="component" value="Unassembled WGS sequence"/>
</dbReference>
<dbReference type="Gene3D" id="4.10.60.10">
    <property type="entry name" value="Zinc finger, CCHC-type"/>
    <property type="match status" value="1"/>
</dbReference>